<organism evidence="1 2">
    <name type="scientific">Hyalomma asiaticum</name>
    <name type="common">Tick</name>
    <dbReference type="NCBI Taxonomy" id="266040"/>
    <lineage>
        <taxon>Eukaryota</taxon>
        <taxon>Metazoa</taxon>
        <taxon>Ecdysozoa</taxon>
        <taxon>Arthropoda</taxon>
        <taxon>Chelicerata</taxon>
        <taxon>Arachnida</taxon>
        <taxon>Acari</taxon>
        <taxon>Parasitiformes</taxon>
        <taxon>Ixodida</taxon>
        <taxon>Ixodoidea</taxon>
        <taxon>Ixodidae</taxon>
        <taxon>Hyalomminae</taxon>
        <taxon>Hyalomma</taxon>
    </lineage>
</organism>
<name>A0ACB7T731_HYAAI</name>
<evidence type="ECO:0000313" key="1">
    <source>
        <dbReference type="EMBL" id="KAH6943352.1"/>
    </source>
</evidence>
<gene>
    <name evidence="1" type="ORF">HPB50_020222</name>
</gene>
<keyword evidence="2" id="KW-1185">Reference proteome</keyword>
<accession>A0ACB7T731</accession>
<dbReference type="EMBL" id="CM023490">
    <property type="protein sequence ID" value="KAH6943352.1"/>
    <property type="molecule type" value="Genomic_DNA"/>
</dbReference>
<dbReference type="Proteomes" id="UP000821845">
    <property type="component" value="Chromosome 10"/>
</dbReference>
<comment type="caution">
    <text evidence="1">The sequence shown here is derived from an EMBL/GenBank/DDBJ whole genome shotgun (WGS) entry which is preliminary data.</text>
</comment>
<proteinExistence type="predicted"/>
<sequence length="114" mass="12742">MKLTCWAQYISAVTFGSKFAQRLSPTALRTLGFCVPPVCQSQREMISQIVRNFVKRLSSLPVTVLPKVMTFLEDMLCKQDVPVTGEMTTPKSFKQPLNEGTGETTATTNHLKRC</sequence>
<reference evidence="1" key="1">
    <citation type="submission" date="2020-05" db="EMBL/GenBank/DDBJ databases">
        <title>Large-scale comparative analyses of tick genomes elucidate their genetic diversity and vector capacities.</title>
        <authorList>
            <person name="Jia N."/>
            <person name="Wang J."/>
            <person name="Shi W."/>
            <person name="Du L."/>
            <person name="Sun Y."/>
            <person name="Zhan W."/>
            <person name="Jiang J."/>
            <person name="Wang Q."/>
            <person name="Zhang B."/>
            <person name="Ji P."/>
            <person name="Sakyi L.B."/>
            <person name="Cui X."/>
            <person name="Yuan T."/>
            <person name="Jiang B."/>
            <person name="Yang W."/>
            <person name="Lam T.T.-Y."/>
            <person name="Chang Q."/>
            <person name="Ding S."/>
            <person name="Wang X."/>
            <person name="Zhu J."/>
            <person name="Ruan X."/>
            <person name="Zhao L."/>
            <person name="Wei J."/>
            <person name="Que T."/>
            <person name="Du C."/>
            <person name="Cheng J."/>
            <person name="Dai P."/>
            <person name="Han X."/>
            <person name="Huang E."/>
            <person name="Gao Y."/>
            <person name="Liu J."/>
            <person name="Shao H."/>
            <person name="Ye R."/>
            <person name="Li L."/>
            <person name="Wei W."/>
            <person name="Wang X."/>
            <person name="Wang C."/>
            <person name="Yang T."/>
            <person name="Huo Q."/>
            <person name="Li W."/>
            <person name="Guo W."/>
            <person name="Chen H."/>
            <person name="Zhou L."/>
            <person name="Ni X."/>
            <person name="Tian J."/>
            <person name="Zhou Y."/>
            <person name="Sheng Y."/>
            <person name="Liu T."/>
            <person name="Pan Y."/>
            <person name="Xia L."/>
            <person name="Li J."/>
            <person name="Zhao F."/>
            <person name="Cao W."/>
        </authorList>
    </citation>
    <scope>NUCLEOTIDE SEQUENCE</scope>
    <source>
        <strain evidence="1">Hyas-2018</strain>
    </source>
</reference>
<evidence type="ECO:0000313" key="2">
    <source>
        <dbReference type="Proteomes" id="UP000821845"/>
    </source>
</evidence>
<protein>
    <submittedName>
        <fullName evidence="1">Uncharacterized protein</fullName>
    </submittedName>
</protein>